<dbReference type="GO" id="GO:0004708">
    <property type="term" value="F:MAP kinase kinase activity"/>
    <property type="evidence" value="ECO:0007669"/>
    <property type="project" value="UniProtKB-EC"/>
</dbReference>
<feature type="region of interest" description="Disordered" evidence="10">
    <location>
        <begin position="326"/>
        <end position="377"/>
    </location>
</feature>
<keyword evidence="13" id="KW-1185">Reference proteome</keyword>
<accession>A0A081CMD8</accession>
<keyword evidence="4 9" id="KW-0547">Nucleotide-binding</keyword>
<dbReference type="PANTHER" id="PTHR48013">
    <property type="entry name" value="DUAL SPECIFICITY MITOGEN-ACTIVATED PROTEIN KINASE KINASE 5-RELATED"/>
    <property type="match status" value="1"/>
</dbReference>
<dbReference type="InterPro" id="IPR017441">
    <property type="entry name" value="Protein_kinase_ATP_BS"/>
</dbReference>
<proteinExistence type="inferred from homology"/>
<dbReference type="PROSITE" id="PS50011">
    <property type="entry name" value="PROTEIN_KINASE_DOM"/>
    <property type="match status" value="1"/>
</dbReference>
<comment type="similarity">
    <text evidence="7">Belongs to the protein kinase superfamily. STE Ser/Thr protein kinase family. MAP kinase kinase subfamily.</text>
</comment>
<dbReference type="RefSeq" id="XP_014654046.1">
    <property type="nucleotide sequence ID" value="XM_014798560.1"/>
</dbReference>
<evidence type="ECO:0000256" key="1">
    <source>
        <dbReference type="ARBA" id="ARBA00022527"/>
    </source>
</evidence>
<evidence type="ECO:0000256" key="2">
    <source>
        <dbReference type="ARBA" id="ARBA00022553"/>
    </source>
</evidence>
<evidence type="ECO:0000313" key="13">
    <source>
        <dbReference type="Proteomes" id="UP000053758"/>
    </source>
</evidence>
<feature type="domain" description="Protein kinase" evidence="11">
    <location>
        <begin position="588"/>
        <end position="848"/>
    </location>
</feature>
<gene>
    <name evidence="12" type="ORF">PAN0_021d6063</name>
</gene>
<dbReference type="SUPFAM" id="SSF56112">
    <property type="entry name" value="Protein kinase-like (PK-like)"/>
    <property type="match status" value="1"/>
</dbReference>
<evidence type="ECO:0000256" key="6">
    <source>
        <dbReference type="ARBA" id="ARBA00022840"/>
    </source>
</evidence>
<feature type="compositionally biased region" description="Polar residues" evidence="10">
    <location>
        <begin position="354"/>
        <end position="365"/>
    </location>
</feature>
<keyword evidence="6 9" id="KW-0067">ATP-binding</keyword>
<dbReference type="InterPro" id="IPR011009">
    <property type="entry name" value="Kinase-like_dom_sf"/>
</dbReference>
<feature type="region of interest" description="Disordered" evidence="10">
    <location>
        <begin position="459"/>
        <end position="548"/>
    </location>
</feature>
<dbReference type="GO" id="GO:0038066">
    <property type="term" value="P:p38MAPK cascade"/>
    <property type="evidence" value="ECO:0007669"/>
    <property type="project" value="UniProtKB-ARBA"/>
</dbReference>
<dbReference type="FunFam" id="3.30.200.20:FF:000341">
    <property type="entry name" value="MAP kinase kinase PBS2"/>
    <property type="match status" value="1"/>
</dbReference>
<dbReference type="GO" id="GO:0005737">
    <property type="term" value="C:cytoplasm"/>
    <property type="evidence" value="ECO:0007669"/>
    <property type="project" value="UniProtKB-ARBA"/>
</dbReference>
<evidence type="ECO:0000256" key="3">
    <source>
        <dbReference type="ARBA" id="ARBA00022679"/>
    </source>
</evidence>
<dbReference type="GO" id="GO:0071474">
    <property type="term" value="P:cellular hyperosmotic response"/>
    <property type="evidence" value="ECO:0007669"/>
    <property type="project" value="TreeGrafter"/>
</dbReference>
<name>A0A081CMD8_PSEA2</name>
<dbReference type="FunFam" id="1.10.510.10:FF:000433">
    <property type="entry name" value="MAP kinase kinase PBS2"/>
    <property type="match status" value="1"/>
</dbReference>
<dbReference type="PANTHER" id="PTHR48013:SF25">
    <property type="entry name" value="MAP KINASE KINASE PBS2"/>
    <property type="match status" value="1"/>
</dbReference>
<evidence type="ECO:0000256" key="10">
    <source>
        <dbReference type="SAM" id="MobiDB-lite"/>
    </source>
</evidence>
<keyword evidence="3" id="KW-0808">Transferase</keyword>
<dbReference type="GO" id="GO:0032991">
    <property type="term" value="C:protein-containing complex"/>
    <property type="evidence" value="ECO:0007669"/>
    <property type="project" value="UniProtKB-ARBA"/>
</dbReference>
<evidence type="ECO:0000256" key="7">
    <source>
        <dbReference type="ARBA" id="ARBA00038035"/>
    </source>
</evidence>
<dbReference type="PROSITE" id="PS00108">
    <property type="entry name" value="PROTEIN_KINASE_ST"/>
    <property type="match status" value="1"/>
</dbReference>
<dbReference type="InterPro" id="IPR000719">
    <property type="entry name" value="Prot_kinase_dom"/>
</dbReference>
<feature type="binding site" evidence="9">
    <location>
        <position position="617"/>
    </location>
    <ligand>
        <name>ATP</name>
        <dbReference type="ChEBI" id="CHEBI:30616"/>
    </ligand>
</feature>
<keyword evidence="5 12" id="KW-0418">Kinase</keyword>
<keyword evidence="1" id="KW-0723">Serine/threonine-protein kinase</keyword>
<dbReference type="Gene3D" id="1.10.510.10">
    <property type="entry name" value="Transferase(Phosphotransferase) domain 1"/>
    <property type="match status" value="1"/>
</dbReference>
<evidence type="ECO:0000259" key="11">
    <source>
        <dbReference type="PROSITE" id="PS50011"/>
    </source>
</evidence>
<dbReference type="GO" id="GO:0005524">
    <property type="term" value="F:ATP binding"/>
    <property type="evidence" value="ECO:0007669"/>
    <property type="project" value="UniProtKB-UniRule"/>
</dbReference>
<evidence type="ECO:0000313" key="12">
    <source>
        <dbReference type="EMBL" id="GAK67834.1"/>
    </source>
</evidence>
<protein>
    <recommendedName>
        <fullName evidence="8">mitogen-activated protein kinase kinase</fullName>
        <ecNumber evidence="8">2.7.12.2</ecNumber>
    </recommendedName>
</protein>
<sequence>MRGLLRSGLAVSPIDRSREGAKRGFRALSNDCRVGSFGSSVEADSRDAECRSHRGPSQAGATGLELMAGYTRLQRHKHRLRASHELFSHISNVDSSRHWVGTFLATRLGSSARESNAWQAQAIWHGERTEQRWADWRAWVGWASWIGAADRISAVAQRRLQPLHLAPSFGLARLATVTHSFLVTSSLLLCIGTPYCYDSKSTITCITSRAIPPSNWTAPDSFSLSLISTILRPALSSAFPLPPSVGGSRNSSSEPVSVFQQRESIYLARRGNSESICIYPLAASRKNRAFFGRQALCDPALTVVGSPAMTDSATAGDVERLTAQMSLSDSQLPSSNGVAPLPPQAATGGPPSRASPSLRPNQATGGPSAARPANTAVGAAERARQMAGARLPPSLQAKLAANANRSALSPSPNHAVLGHDQRIDSSASASLFVSAAARPGASPGTGMGGLAARRGIPGTLGAPSLAGSPSATPGAGMGARRNRPGLKLSDMGVGAGDGLDAGSAPRSGLGAGTGRRAPPPGRLSDSTGASKGNDGTAQQDGAMSTPFSNFSKIVDPSGRLNFSGKAVLHASGVEFGNGTSFKINMAELELLDELGKGNYGTVRKVRHTQTHVEMAMKEIRLELDESKLNAIIMELDILHRATAPQIVEFYGAFFIESCVYYCMEYMNAGSLDKLYGERGSVPEDVLARITGSMVRGLSFLKDQLQIMHRDVKPTNVLINQKGQVKLCDFGVSGQLEKSLAKTNIGCQSYMAPERIKGESQNMLGTYTVASDVWSLGLSMVETTQGTYPYPPETYSNVFAQLQAIVHGDPPELPAELYSDTARDFVAKCLEKVPSRRPTYAQLLQHDFLVQDAAKGEEGVDMVGWVARAIAARAHKKEQAQANGVASPPGPSAALPQ</sequence>
<evidence type="ECO:0000256" key="5">
    <source>
        <dbReference type="ARBA" id="ARBA00022777"/>
    </source>
</evidence>
<dbReference type="GO" id="GO:0004674">
    <property type="term" value="F:protein serine/threonine kinase activity"/>
    <property type="evidence" value="ECO:0007669"/>
    <property type="project" value="UniProtKB-KW"/>
</dbReference>
<evidence type="ECO:0000256" key="4">
    <source>
        <dbReference type="ARBA" id="ARBA00022741"/>
    </source>
</evidence>
<dbReference type="Gene3D" id="3.30.200.20">
    <property type="entry name" value="Phosphorylase Kinase, domain 1"/>
    <property type="match status" value="1"/>
</dbReference>
<dbReference type="GeneID" id="26306883"/>
<keyword evidence="2" id="KW-0597">Phosphoprotein</keyword>
<organism evidence="12">
    <name type="scientific">Pseudozyma antarctica</name>
    <name type="common">Yeast</name>
    <name type="synonym">Candida antarctica</name>
    <dbReference type="NCBI Taxonomy" id="84753"/>
    <lineage>
        <taxon>Eukaryota</taxon>
        <taxon>Fungi</taxon>
        <taxon>Dikarya</taxon>
        <taxon>Basidiomycota</taxon>
        <taxon>Ustilaginomycotina</taxon>
        <taxon>Ustilaginomycetes</taxon>
        <taxon>Ustilaginales</taxon>
        <taxon>Ustilaginaceae</taxon>
        <taxon>Moesziomyces</taxon>
    </lineage>
</organism>
<reference evidence="12" key="1">
    <citation type="submission" date="2014-07" db="EMBL/GenBank/DDBJ databases">
        <title>Draft genome sequence of the yeast Pseudozyma antarctica JCM 10317 known as a producer of lipase B which used in a wide range of industrial applications.</title>
        <authorList>
            <person name="Morita T."/>
            <person name="Saika A."/>
            <person name="Koike H."/>
        </authorList>
    </citation>
    <scope>NUCLEOTIDE SEQUENCE</scope>
    <source>
        <strain evidence="12">JCM 10317</strain>
    </source>
</reference>
<feature type="compositionally biased region" description="Polar residues" evidence="10">
    <location>
        <begin position="326"/>
        <end position="337"/>
    </location>
</feature>
<evidence type="ECO:0000256" key="9">
    <source>
        <dbReference type="PROSITE-ProRule" id="PRU10141"/>
    </source>
</evidence>
<dbReference type="Pfam" id="PF00069">
    <property type="entry name" value="Pkinase"/>
    <property type="match status" value="1"/>
</dbReference>
<feature type="region of interest" description="Disordered" evidence="10">
    <location>
        <begin position="877"/>
        <end position="896"/>
    </location>
</feature>
<feature type="compositionally biased region" description="Polar residues" evidence="10">
    <location>
        <begin position="524"/>
        <end position="548"/>
    </location>
</feature>
<dbReference type="HOGENOM" id="CLU_000288_79_0_1"/>
<dbReference type="EC" id="2.7.12.2" evidence="8"/>
<dbReference type="EMBL" id="DF830088">
    <property type="protein sequence ID" value="GAK67834.1"/>
    <property type="molecule type" value="Genomic_DNA"/>
</dbReference>
<dbReference type="PROSITE" id="PS00107">
    <property type="entry name" value="PROTEIN_KINASE_ATP"/>
    <property type="match status" value="1"/>
</dbReference>
<evidence type="ECO:0000256" key="8">
    <source>
        <dbReference type="ARBA" id="ARBA00038999"/>
    </source>
</evidence>
<dbReference type="Proteomes" id="UP000053758">
    <property type="component" value="Unassembled WGS sequence"/>
</dbReference>
<dbReference type="InterPro" id="IPR008271">
    <property type="entry name" value="Ser/Thr_kinase_AS"/>
</dbReference>
<dbReference type="AlphaFoldDB" id="A0A081CMD8"/>
<dbReference type="SMART" id="SM00220">
    <property type="entry name" value="S_TKc"/>
    <property type="match status" value="1"/>
</dbReference>